<dbReference type="EMBL" id="JABCMA010000012">
    <property type="protein sequence ID" value="NMR74487.1"/>
    <property type="molecule type" value="Genomic_DNA"/>
</dbReference>
<proteinExistence type="inferred from homology"/>
<evidence type="ECO:0000256" key="5">
    <source>
        <dbReference type="ARBA" id="ARBA00022691"/>
    </source>
</evidence>
<feature type="domain" description="DNA methylase N-4/N-6" evidence="7">
    <location>
        <begin position="121"/>
        <end position="476"/>
    </location>
</feature>
<dbReference type="EC" id="2.1.1.72" evidence="2"/>
<dbReference type="Gene3D" id="3.40.50.150">
    <property type="entry name" value="Vaccinia Virus protein VP39"/>
    <property type="match status" value="1"/>
</dbReference>
<dbReference type="PIRSF" id="PIRSF015855">
    <property type="entry name" value="TypeIII_Mtase_mKpnI"/>
    <property type="match status" value="1"/>
</dbReference>
<dbReference type="InterPro" id="IPR002941">
    <property type="entry name" value="DNA_methylase_N4/N6"/>
</dbReference>
<keyword evidence="3 8" id="KW-0489">Methyltransferase</keyword>
<organism evidence="8 9">
    <name type="scientific">Vibrio alginolyticus</name>
    <dbReference type="NCBI Taxonomy" id="663"/>
    <lineage>
        <taxon>Bacteria</taxon>
        <taxon>Pseudomonadati</taxon>
        <taxon>Pseudomonadota</taxon>
        <taxon>Gammaproteobacteria</taxon>
        <taxon>Vibrionales</taxon>
        <taxon>Vibrionaceae</taxon>
        <taxon>Vibrio</taxon>
    </lineage>
</organism>
<dbReference type="InterPro" id="IPR002295">
    <property type="entry name" value="N4/N6-MTase_EcoPI_Mod-like"/>
</dbReference>
<dbReference type="InterPro" id="IPR029063">
    <property type="entry name" value="SAM-dependent_MTases_sf"/>
</dbReference>
<evidence type="ECO:0000256" key="6">
    <source>
        <dbReference type="ARBA" id="ARBA00047942"/>
    </source>
</evidence>
<evidence type="ECO:0000256" key="1">
    <source>
        <dbReference type="ARBA" id="ARBA00006594"/>
    </source>
</evidence>
<dbReference type="Pfam" id="PF01555">
    <property type="entry name" value="N6_N4_Mtase"/>
    <property type="match status" value="1"/>
</dbReference>
<evidence type="ECO:0000256" key="2">
    <source>
        <dbReference type="ARBA" id="ARBA00011900"/>
    </source>
</evidence>
<name>A0A7Y0MX27_VIBAL</name>
<keyword evidence="5" id="KW-0949">S-adenosyl-L-methionine</keyword>
<sequence>MEHLKMHSPNMVDQNIEKLAQLFPGCVTEAQGEDGKLRKAIDFDLLKQELSRNIVEGPQERYQLNWPGKREALLTANAPIAKTLRPCREESVDFDTTQNLFIEGDNLNALKLLQETYLGKIKMIYIDPPYNTGNDFIYKDDFSQSSEEYFENTLQIDVDKNRLVSNLDSNGRFHSDWTSMMYSRLRLASNLLDDNGVIFMSIGQEEVASSCQLMNEIFGENNFITIISRVMKTGGQKGVHFSPCVDYIIVYAKRIEKLGQFREEISQNVIDKVYTKTESSGPRSGEKYRSMGLYQAMLDKRPNQRYFIECPDGSLVIPPGETMPEQYDDGAKVLPNDGDGVWRWSYDRFAAEKKAGNVEFIMSDRTSLVTNEGKPAKWNVYYKIWLKDRMNDGQLPGNITEKFQSRHSSAELKKLGIPFDFPKPTALIKYLMTLVSVSDNDVVLDFFAGSGTTGHALIEYASDNNVKCKFICVQLNEYTDPKSSEYKEGYRTIADISKERIRRAGSQLVKEREGSKLDVGFRVLKIDNSNMADVYYQPDAMTQEDLFAQVDNVKEDRTEEDLLFQVMLDWGVELTLPIRRETIDGKTVFFVADNALVACFDKDSGINESFVKELAKFEPLRLVFRDAGFASDSTKINVEQVLKQLSPTTDVKSI</sequence>
<dbReference type="PROSITE" id="PS00092">
    <property type="entry name" value="N6_MTASE"/>
    <property type="match status" value="1"/>
</dbReference>
<dbReference type="GO" id="GO:0008170">
    <property type="term" value="F:N-methyltransferase activity"/>
    <property type="evidence" value="ECO:0007669"/>
    <property type="project" value="InterPro"/>
</dbReference>
<reference evidence="8 9" key="1">
    <citation type="submission" date="2020-04" db="EMBL/GenBank/DDBJ databases">
        <title>Whole-genome sequencing of Vibrio spp. from China reveals different genetic environments of blaCTX-M-14 among diverse lineages.</title>
        <authorList>
            <person name="Zheng Z."/>
            <person name="Ye L."/>
            <person name="Chen S."/>
        </authorList>
    </citation>
    <scope>NUCLEOTIDE SEQUENCE [LARGE SCALE GENOMIC DNA]</scope>
    <source>
        <strain evidence="8 9">Vb1636</strain>
    </source>
</reference>
<dbReference type="InterPro" id="IPR002052">
    <property type="entry name" value="DNA_methylase_N6_adenine_CS"/>
</dbReference>
<comment type="similarity">
    <text evidence="1">Belongs to the N(4)/N(6)-methyltransferase family.</text>
</comment>
<dbReference type="GO" id="GO:0003677">
    <property type="term" value="F:DNA binding"/>
    <property type="evidence" value="ECO:0007669"/>
    <property type="project" value="InterPro"/>
</dbReference>
<keyword evidence="4 8" id="KW-0808">Transferase</keyword>
<comment type="caution">
    <text evidence="8">The sequence shown here is derived from an EMBL/GenBank/DDBJ whole genome shotgun (WGS) entry which is preliminary data.</text>
</comment>
<dbReference type="GO" id="GO:0032259">
    <property type="term" value="P:methylation"/>
    <property type="evidence" value="ECO:0007669"/>
    <property type="project" value="UniProtKB-KW"/>
</dbReference>
<evidence type="ECO:0000313" key="9">
    <source>
        <dbReference type="Proteomes" id="UP000565155"/>
    </source>
</evidence>
<accession>A0A7Y0MX27</accession>
<gene>
    <name evidence="8" type="ORF">HKB35_12755</name>
</gene>
<comment type="catalytic activity">
    <reaction evidence="6">
        <text>a 2'-deoxyadenosine in DNA + S-adenosyl-L-methionine = an N(6)-methyl-2'-deoxyadenosine in DNA + S-adenosyl-L-homocysteine + H(+)</text>
        <dbReference type="Rhea" id="RHEA:15197"/>
        <dbReference type="Rhea" id="RHEA-COMP:12418"/>
        <dbReference type="Rhea" id="RHEA-COMP:12419"/>
        <dbReference type="ChEBI" id="CHEBI:15378"/>
        <dbReference type="ChEBI" id="CHEBI:57856"/>
        <dbReference type="ChEBI" id="CHEBI:59789"/>
        <dbReference type="ChEBI" id="CHEBI:90615"/>
        <dbReference type="ChEBI" id="CHEBI:90616"/>
        <dbReference type="EC" id="2.1.1.72"/>
    </reaction>
</comment>
<evidence type="ECO:0000256" key="4">
    <source>
        <dbReference type="ARBA" id="ARBA00022679"/>
    </source>
</evidence>
<dbReference type="Proteomes" id="UP000565155">
    <property type="component" value="Unassembled WGS sequence"/>
</dbReference>
<dbReference type="PRINTS" id="PR00506">
    <property type="entry name" value="D21N6MTFRASE"/>
</dbReference>
<dbReference type="GO" id="GO:0009007">
    <property type="term" value="F:site-specific DNA-methyltransferase (adenine-specific) activity"/>
    <property type="evidence" value="ECO:0007669"/>
    <property type="project" value="UniProtKB-EC"/>
</dbReference>
<dbReference type="SUPFAM" id="SSF53335">
    <property type="entry name" value="S-adenosyl-L-methionine-dependent methyltransferases"/>
    <property type="match status" value="1"/>
</dbReference>
<protein>
    <recommendedName>
        <fullName evidence="2">site-specific DNA-methyltransferase (adenine-specific)</fullName>
        <ecNumber evidence="2">2.1.1.72</ecNumber>
    </recommendedName>
</protein>
<evidence type="ECO:0000256" key="3">
    <source>
        <dbReference type="ARBA" id="ARBA00022603"/>
    </source>
</evidence>
<dbReference type="AlphaFoldDB" id="A0A7Y0MX27"/>
<dbReference type="RefSeq" id="WP_169628710.1">
    <property type="nucleotide sequence ID" value="NZ_JABCMA010000012.1"/>
</dbReference>
<evidence type="ECO:0000313" key="8">
    <source>
        <dbReference type="EMBL" id="NMR74487.1"/>
    </source>
</evidence>
<evidence type="ECO:0000259" key="7">
    <source>
        <dbReference type="Pfam" id="PF01555"/>
    </source>
</evidence>